<dbReference type="RefSeq" id="WP_079539438.1">
    <property type="nucleotide sequence ID" value="NZ_FKLO01000023.1"/>
</dbReference>
<proteinExistence type="inferred from homology"/>
<dbReference type="PROSITE" id="PS01043">
    <property type="entry name" value="TRANSPOSASE_IS30"/>
    <property type="match status" value="1"/>
</dbReference>
<evidence type="ECO:0000313" key="8">
    <source>
        <dbReference type="EMBL" id="SAM58714.1"/>
    </source>
</evidence>
<name>A0A1C3H2M1_9GAMM</name>
<evidence type="ECO:0000256" key="6">
    <source>
        <dbReference type="SAM" id="MobiDB-lite"/>
    </source>
</evidence>
<evidence type="ECO:0000256" key="1">
    <source>
        <dbReference type="ARBA" id="ARBA00002190"/>
    </source>
</evidence>
<dbReference type="InterPro" id="IPR009057">
    <property type="entry name" value="Homeodomain-like_sf"/>
</dbReference>
<dbReference type="PANTHER" id="PTHR10948">
    <property type="entry name" value="TRANSPOSASE"/>
    <property type="match status" value="1"/>
</dbReference>
<feature type="domain" description="Integrase catalytic" evidence="7">
    <location>
        <begin position="161"/>
        <end position="320"/>
    </location>
</feature>
<dbReference type="InterPro" id="IPR025246">
    <property type="entry name" value="IS30-like_HTH"/>
</dbReference>
<dbReference type="EMBL" id="FKLO01000023">
    <property type="protein sequence ID" value="SAM58714.1"/>
    <property type="molecule type" value="Genomic_DNA"/>
</dbReference>
<keyword evidence="4" id="KW-0238">DNA-binding</keyword>
<dbReference type="InterPro" id="IPR001584">
    <property type="entry name" value="Integrase_cat-core"/>
</dbReference>
<evidence type="ECO:0000256" key="4">
    <source>
        <dbReference type="ARBA" id="ARBA00023125"/>
    </source>
</evidence>
<dbReference type="Pfam" id="PF00665">
    <property type="entry name" value="rve"/>
    <property type="match status" value="1"/>
</dbReference>
<evidence type="ECO:0000256" key="3">
    <source>
        <dbReference type="ARBA" id="ARBA00022578"/>
    </source>
</evidence>
<feature type="compositionally biased region" description="Basic residues" evidence="6">
    <location>
        <begin position="138"/>
        <end position="147"/>
    </location>
</feature>
<dbReference type="SUPFAM" id="SSF53098">
    <property type="entry name" value="Ribonuclease H-like"/>
    <property type="match status" value="1"/>
</dbReference>
<dbReference type="GO" id="GO:0004803">
    <property type="term" value="F:transposase activity"/>
    <property type="evidence" value="ECO:0007669"/>
    <property type="project" value="InterPro"/>
</dbReference>
<organism evidence="8 9">
    <name type="scientific">Cardiobacterium hominis</name>
    <dbReference type="NCBI Taxonomy" id="2718"/>
    <lineage>
        <taxon>Bacteria</taxon>
        <taxon>Pseudomonadati</taxon>
        <taxon>Pseudomonadota</taxon>
        <taxon>Gammaproteobacteria</taxon>
        <taxon>Cardiobacteriales</taxon>
        <taxon>Cardiobacteriaceae</taxon>
        <taxon>Cardiobacterium</taxon>
    </lineage>
</organism>
<dbReference type="PROSITE" id="PS50994">
    <property type="entry name" value="INTEGRASE"/>
    <property type="match status" value="1"/>
</dbReference>
<dbReference type="SUPFAM" id="SSF46689">
    <property type="entry name" value="Homeodomain-like"/>
    <property type="match status" value="1"/>
</dbReference>
<gene>
    <name evidence="8" type="ORF">CHUV0807_0477</name>
</gene>
<dbReference type="NCBIfam" id="NF033563">
    <property type="entry name" value="transpos_IS30"/>
    <property type="match status" value="1"/>
</dbReference>
<dbReference type="Proteomes" id="UP000190837">
    <property type="component" value="Unassembled WGS sequence"/>
</dbReference>
<evidence type="ECO:0000256" key="2">
    <source>
        <dbReference type="ARBA" id="ARBA00006363"/>
    </source>
</evidence>
<keyword evidence="3" id="KW-0815">Transposition</keyword>
<dbReference type="InterPro" id="IPR012337">
    <property type="entry name" value="RNaseH-like_sf"/>
</dbReference>
<evidence type="ECO:0000259" key="7">
    <source>
        <dbReference type="PROSITE" id="PS50994"/>
    </source>
</evidence>
<keyword evidence="5" id="KW-0233">DNA recombination</keyword>
<comment type="similarity">
    <text evidence="2">Belongs to the transposase IS30 family.</text>
</comment>
<dbReference type="PANTHER" id="PTHR10948:SF23">
    <property type="entry name" value="TRANSPOSASE INSI FOR INSERTION SEQUENCE ELEMENT IS30A-RELATED"/>
    <property type="match status" value="1"/>
</dbReference>
<reference evidence="9" key="1">
    <citation type="submission" date="2016-04" db="EMBL/GenBank/DDBJ databases">
        <authorList>
            <person name="Tagini F."/>
        </authorList>
    </citation>
    <scope>NUCLEOTIDE SEQUENCE [LARGE SCALE GENOMIC DNA]</scope>
    <source>
        <strain evidence="9">CHUV0807</strain>
    </source>
</reference>
<dbReference type="Pfam" id="PF13936">
    <property type="entry name" value="HTH_38"/>
    <property type="match status" value="1"/>
</dbReference>
<comment type="function">
    <text evidence="1">Required for the transposition of the insertion element.</text>
</comment>
<feature type="region of interest" description="Disordered" evidence="6">
    <location>
        <begin position="138"/>
        <end position="172"/>
    </location>
</feature>
<dbReference type="InterPro" id="IPR036397">
    <property type="entry name" value="RNaseH_sf"/>
</dbReference>
<dbReference type="Gene3D" id="3.30.420.10">
    <property type="entry name" value="Ribonuclease H-like superfamily/Ribonuclease H"/>
    <property type="match status" value="1"/>
</dbReference>
<accession>A0A1C3H2M1</accession>
<dbReference type="GO" id="GO:0006313">
    <property type="term" value="P:DNA transposition"/>
    <property type="evidence" value="ECO:0007669"/>
    <property type="project" value="InterPro"/>
</dbReference>
<evidence type="ECO:0000313" key="9">
    <source>
        <dbReference type="Proteomes" id="UP000190837"/>
    </source>
</evidence>
<protein>
    <submittedName>
        <fullName evidence="8">Mobile element protein</fullName>
    </submittedName>
</protein>
<dbReference type="GO" id="GO:0005829">
    <property type="term" value="C:cytosol"/>
    <property type="evidence" value="ECO:0007669"/>
    <property type="project" value="TreeGrafter"/>
</dbReference>
<dbReference type="AlphaFoldDB" id="A0A1C3H2M1"/>
<evidence type="ECO:0000256" key="5">
    <source>
        <dbReference type="ARBA" id="ARBA00023172"/>
    </source>
</evidence>
<sequence length="324" mass="37639">MDAYSHITPIERGCIMTLFNQGHSPAAIATMLKRHRCTILRELKRNSDGESYDASKAQEKYDSRRKLCRRKRKLDDPELFALVKERFLKLHWSPEQIQYRLRHEGRPHAISYATIYRGIYAGRFNDLDWVISGKQRLRHRGKKRRRKGEPTRDNFPVEHALSARPPEAQARERMGNWEADTVAGVVGGAVLLTLVDRKSRYLRCVRLEKKTADGVNAAMIEALRGQAVHSITPDRGKEFARHAVVAEALGIKIYIPPPYQPWQRGTNENTNGLLREYFPKHQDIAQYPDDYLEKAVLALNNRPRKCLQWRTPYEVYFDKTLHLV</sequence>
<dbReference type="InterPro" id="IPR001598">
    <property type="entry name" value="Transposase_IS30_CS"/>
</dbReference>
<dbReference type="InterPro" id="IPR051917">
    <property type="entry name" value="Transposase-Integrase"/>
</dbReference>
<dbReference type="GO" id="GO:0003677">
    <property type="term" value="F:DNA binding"/>
    <property type="evidence" value="ECO:0007669"/>
    <property type="project" value="UniProtKB-KW"/>
</dbReference>
<dbReference type="InterPro" id="IPR053392">
    <property type="entry name" value="Transposase_IS30-like"/>
</dbReference>
<dbReference type="GO" id="GO:0015074">
    <property type="term" value="P:DNA integration"/>
    <property type="evidence" value="ECO:0007669"/>
    <property type="project" value="InterPro"/>
</dbReference>